<keyword evidence="3" id="KW-1185">Reference proteome</keyword>
<evidence type="ECO:0000313" key="3">
    <source>
        <dbReference type="Proteomes" id="UP001521222"/>
    </source>
</evidence>
<accession>A0ABR3RWU5</accession>
<evidence type="ECO:0000313" key="2">
    <source>
        <dbReference type="EMBL" id="KAL1608880.1"/>
    </source>
</evidence>
<evidence type="ECO:0000256" key="1">
    <source>
        <dbReference type="SAM" id="MobiDB-lite"/>
    </source>
</evidence>
<dbReference type="Proteomes" id="UP001521222">
    <property type="component" value="Unassembled WGS sequence"/>
</dbReference>
<proteinExistence type="predicted"/>
<comment type="caution">
    <text evidence="2">The sequence shown here is derived from an EMBL/GenBank/DDBJ whole genome shotgun (WGS) entry which is preliminary data.</text>
</comment>
<gene>
    <name evidence="2" type="ORF">SLS59_002071</name>
</gene>
<evidence type="ECO:0008006" key="4">
    <source>
        <dbReference type="Google" id="ProtNLM"/>
    </source>
</evidence>
<feature type="region of interest" description="Disordered" evidence="1">
    <location>
        <begin position="57"/>
        <end position="100"/>
    </location>
</feature>
<reference evidence="2 3" key="1">
    <citation type="submission" date="2024-02" db="EMBL/GenBank/DDBJ databases">
        <title>De novo assembly and annotation of 12 fungi associated with fruit tree decline syndrome in Ontario, Canada.</title>
        <authorList>
            <person name="Sulman M."/>
            <person name="Ellouze W."/>
            <person name="Ilyukhin E."/>
        </authorList>
    </citation>
    <scope>NUCLEOTIDE SEQUENCE [LARGE SCALE GENOMIC DNA]</scope>
    <source>
        <strain evidence="2 3">M97-236</strain>
    </source>
</reference>
<dbReference type="EMBL" id="JAKIXB020000005">
    <property type="protein sequence ID" value="KAL1608880.1"/>
    <property type="molecule type" value="Genomic_DNA"/>
</dbReference>
<organism evidence="2 3">
    <name type="scientific">Nothophoma quercina</name>
    <dbReference type="NCBI Taxonomy" id="749835"/>
    <lineage>
        <taxon>Eukaryota</taxon>
        <taxon>Fungi</taxon>
        <taxon>Dikarya</taxon>
        <taxon>Ascomycota</taxon>
        <taxon>Pezizomycotina</taxon>
        <taxon>Dothideomycetes</taxon>
        <taxon>Pleosporomycetidae</taxon>
        <taxon>Pleosporales</taxon>
        <taxon>Pleosporineae</taxon>
        <taxon>Didymellaceae</taxon>
        <taxon>Nothophoma</taxon>
    </lineage>
</organism>
<protein>
    <recommendedName>
        <fullName evidence="4">Transposase</fullName>
    </recommendedName>
</protein>
<sequence>MVNWQDKANAERLLAAIIASHDNKINCREVARLFGDGATYDAIENYLRKPKKQASALKEAASGREAPSVTSSRSKKAKTIADSPTKTPVKGGRVTKTKKATTPKIKAELLQEDSVLFNVAVNGAGSDEAEEEEV</sequence>
<name>A0ABR3RWU5_9PLEO</name>